<accession>A0A3A5MF77</accession>
<dbReference type="GO" id="GO:0051539">
    <property type="term" value="F:4 iron, 4 sulfur cluster binding"/>
    <property type="evidence" value="ECO:0007669"/>
    <property type="project" value="UniProtKB-KW"/>
</dbReference>
<feature type="domain" description="4Fe-4S Wbl-type" evidence="12">
    <location>
        <begin position="10"/>
        <end position="71"/>
    </location>
</feature>
<evidence type="ECO:0000256" key="10">
    <source>
        <dbReference type="ARBA" id="ARBA00023157"/>
    </source>
</evidence>
<gene>
    <name evidence="13" type="ORF">D6T64_11880</name>
</gene>
<keyword evidence="8" id="KW-0805">Transcription regulation</keyword>
<keyword evidence="6" id="KW-0408">Iron</keyword>
<dbReference type="RefSeq" id="WP_119974890.1">
    <property type="nucleotide sequence ID" value="NZ_JBHSQA010000012.1"/>
</dbReference>
<organism evidence="13 14">
    <name type="scientific">Cryobacterium melibiosiphilum</name>
    <dbReference type="NCBI Taxonomy" id="995039"/>
    <lineage>
        <taxon>Bacteria</taxon>
        <taxon>Bacillati</taxon>
        <taxon>Actinomycetota</taxon>
        <taxon>Actinomycetes</taxon>
        <taxon>Micrococcales</taxon>
        <taxon>Microbacteriaceae</taxon>
        <taxon>Cryobacterium</taxon>
    </lineage>
</organism>
<protein>
    <submittedName>
        <fullName evidence="13">WhiB family transcriptional regulator</fullName>
    </submittedName>
</protein>
<keyword evidence="5" id="KW-0479">Metal-binding</keyword>
<evidence type="ECO:0000256" key="11">
    <source>
        <dbReference type="ARBA" id="ARBA00023163"/>
    </source>
</evidence>
<keyword evidence="11" id="KW-0804">Transcription</keyword>
<dbReference type="GO" id="GO:0047134">
    <property type="term" value="F:protein-disulfide reductase [NAD(P)H] activity"/>
    <property type="evidence" value="ECO:0007669"/>
    <property type="project" value="TreeGrafter"/>
</dbReference>
<keyword evidence="14" id="KW-1185">Reference proteome</keyword>
<dbReference type="AlphaFoldDB" id="A0A3A5MF77"/>
<keyword evidence="4" id="KW-0004">4Fe-4S</keyword>
<proteinExistence type="inferred from homology"/>
<dbReference type="EMBL" id="QZVS01000085">
    <property type="protein sequence ID" value="RJT88082.1"/>
    <property type="molecule type" value="Genomic_DNA"/>
</dbReference>
<evidence type="ECO:0000313" key="14">
    <source>
        <dbReference type="Proteomes" id="UP000272015"/>
    </source>
</evidence>
<evidence type="ECO:0000256" key="7">
    <source>
        <dbReference type="ARBA" id="ARBA00023014"/>
    </source>
</evidence>
<comment type="similarity">
    <text evidence="3">Belongs to the WhiB family.</text>
</comment>
<dbReference type="PROSITE" id="PS51674">
    <property type="entry name" value="4FE4S_WBL"/>
    <property type="match status" value="1"/>
</dbReference>
<evidence type="ECO:0000256" key="4">
    <source>
        <dbReference type="ARBA" id="ARBA00022485"/>
    </source>
</evidence>
<reference evidence="13 14" key="1">
    <citation type="submission" date="2018-09" db="EMBL/GenBank/DDBJ databases">
        <title>Novel species of Cryobacterium.</title>
        <authorList>
            <person name="Liu Q."/>
            <person name="Xin Y.-H."/>
        </authorList>
    </citation>
    <scope>NUCLEOTIDE SEQUENCE [LARGE SCALE GENOMIC DNA]</scope>
    <source>
        <strain evidence="13 14">Hh39</strain>
    </source>
</reference>
<dbReference type="Proteomes" id="UP000272015">
    <property type="component" value="Unassembled WGS sequence"/>
</dbReference>
<evidence type="ECO:0000256" key="8">
    <source>
        <dbReference type="ARBA" id="ARBA00023015"/>
    </source>
</evidence>
<comment type="caution">
    <text evidence="13">The sequence shown here is derived from an EMBL/GenBank/DDBJ whole genome shotgun (WGS) entry which is preliminary data.</text>
</comment>
<keyword evidence="9" id="KW-0238">DNA-binding</keyword>
<evidence type="ECO:0000256" key="1">
    <source>
        <dbReference type="ARBA" id="ARBA00001966"/>
    </source>
</evidence>
<name>A0A3A5MF77_9MICO</name>
<dbReference type="OrthoDB" id="8104048at2"/>
<dbReference type="GO" id="GO:0045892">
    <property type="term" value="P:negative regulation of DNA-templated transcription"/>
    <property type="evidence" value="ECO:0007669"/>
    <property type="project" value="TreeGrafter"/>
</dbReference>
<evidence type="ECO:0000256" key="5">
    <source>
        <dbReference type="ARBA" id="ARBA00022723"/>
    </source>
</evidence>
<keyword evidence="10" id="KW-1015">Disulfide bond</keyword>
<evidence type="ECO:0000256" key="2">
    <source>
        <dbReference type="ARBA" id="ARBA00004496"/>
    </source>
</evidence>
<dbReference type="Pfam" id="PF02467">
    <property type="entry name" value="Whib"/>
    <property type="match status" value="1"/>
</dbReference>
<dbReference type="GO" id="GO:0045454">
    <property type="term" value="P:cell redox homeostasis"/>
    <property type="evidence" value="ECO:0007669"/>
    <property type="project" value="TreeGrafter"/>
</dbReference>
<dbReference type="InterPro" id="IPR034768">
    <property type="entry name" value="4FE4S_WBL"/>
</dbReference>
<evidence type="ECO:0000259" key="12">
    <source>
        <dbReference type="PROSITE" id="PS51674"/>
    </source>
</evidence>
<evidence type="ECO:0000256" key="9">
    <source>
        <dbReference type="ARBA" id="ARBA00023125"/>
    </source>
</evidence>
<keyword evidence="7" id="KW-0411">Iron-sulfur</keyword>
<sequence>MTTEWRSKANCLGTDPELFFPTDSRAENRLEVADICGNCTVSAECRGFADQSQPTRAHGIWGGLSVEERKRLRETKGTA</sequence>
<comment type="cofactor">
    <cofactor evidence="1">
        <name>[4Fe-4S] cluster</name>
        <dbReference type="ChEBI" id="CHEBI:49883"/>
    </cofactor>
</comment>
<evidence type="ECO:0000313" key="13">
    <source>
        <dbReference type="EMBL" id="RJT88082.1"/>
    </source>
</evidence>
<dbReference type="GO" id="GO:0005737">
    <property type="term" value="C:cytoplasm"/>
    <property type="evidence" value="ECO:0007669"/>
    <property type="project" value="UniProtKB-SubCell"/>
</dbReference>
<evidence type="ECO:0000256" key="3">
    <source>
        <dbReference type="ARBA" id="ARBA00006597"/>
    </source>
</evidence>
<dbReference type="PANTHER" id="PTHR38839">
    <property type="entry name" value="TRANSCRIPTIONAL REGULATOR WHID-RELATED"/>
    <property type="match status" value="1"/>
</dbReference>
<dbReference type="GO" id="GO:0046872">
    <property type="term" value="F:metal ion binding"/>
    <property type="evidence" value="ECO:0007669"/>
    <property type="project" value="UniProtKB-KW"/>
</dbReference>
<dbReference type="InterPro" id="IPR003482">
    <property type="entry name" value="Whib"/>
</dbReference>
<evidence type="ECO:0000256" key="6">
    <source>
        <dbReference type="ARBA" id="ARBA00023004"/>
    </source>
</evidence>
<comment type="subcellular location">
    <subcellularLocation>
        <location evidence="2">Cytoplasm</location>
    </subcellularLocation>
</comment>
<dbReference type="GO" id="GO:0003677">
    <property type="term" value="F:DNA binding"/>
    <property type="evidence" value="ECO:0007669"/>
    <property type="project" value="UniProtKB-KW"/>
</dbReference>